<accession>A0A1U6IEW6</accession>
<organism evidence="1 2">
    <name type="scientific">Novosphingobium mathurense</name>
    <dbReference type="NCBI Taxonomy" id="428990"/>
    <lineage>
        <taxon>Bacteria</taxon>
        <taxon>Pseudomonadati</taxon>
        <taxon>Pseudomonadota</taxon>
        <taxon>Alphaproteobacteria</taxon>
        <taxon>Sphingomonadales</taxon>
        <taxon>Sphingomonadaceae</taxon>
        <taxon>Novosphingobium</taxon>
    </lineage>
</organism>
<proteinExistence type="predicted"/>
<evidence type="ECO:0000313" key="2">
    <source>
        <dbReference type="Proteomes" id="UP000190989"/>
    </source>
</evidence>
<dbReference type="RefSeq" id="WP_079731208.1">
    <property type="nucleotide sequence ID" value="NZ_FVZE01000006.1"/>
</dbReference>
<dbReference type="EMBL" id="FVZE01000006">
    <property type="protein sequence ID" value="SLK06551.1"/>
    <property type="molecule type" value="Genomic_DNA"/>
</dbReference>
<gene>
    <name evidence="1" type="ORF">SAMN06295987_1067</name>
</gene>
<keyword evidence="2" id="KW-1185">Reference proteome</keyword>
<dbReference type="STRING" id="428990.SAMN06295987_1067"/>
<reference evidence="2" key="1">
    <citation type="submission" date="2017-02" db="EMBL/GenBank/DDBJ databases">
        <authorList>
            <person name="Varghese N."/>
            <person name="Submissions S."/>
        </authorList>
    </citation>
    <scope>NUCLEOTIDE SEQUENCE [LARGE SCALE GENOMIC DNA]</scope>
    <source>
        <strain evidence="2">SM117</strain>
    </source>
</reference>
<evidence type="ECO:0000313" key="1">
    <source>
        <dbReference type="EMBL" id="SLK06551.1"/>
    </source>
</evidence>
<name>A0A1U6IEW6_9SPHN</name>
<dbReference type="Proteomes" id="UP000190989">
    <property type="component" value="Unassembled WGS sequence"/>
</dbReference>
<protein>
    <submittedName>
        <fullName evidence="1">Uncharacterized protein</fullName>
    </submittedName>
</protein>
<dbReference type="AlphaFoldDB" id="A0A1U6IEW6"/>
<sequence length="69" mass="7677">MQNSKQAVGRSAPVPPVRQSFSFTCTCCEQTELRPTPEAPADWSIEYIDDNAYIFCPPCAIDLPRGDLQ</sequence>